<keyword evidence="2" id="KW-1185">Reference proteome</keyword>
<dbReference type="KEGG" id="fgi:OP10G_3890"/>
<dbReference type="HOGENOM" id="CLU_2342624_0_0_0"/>
<name>A0A068NUP1_FIMGI</name>
<dbReference type="EMBL" id="CP007139">
    <property type="protein sequence ID" value="AIE87258.1"/>
    <property type="molecule type" value="Genomic_DNA"/>
</dbReference>
<organism evidence="1 2">
    <name type="scientific">Fimbriimonas ginsengisoli Gsoil 348</name>
    <dbReference type="NCBI Taxonomy" id="661478"/>
    <lineage>
        <taxon>Bacteria</taxon>
        <taxon>Bacillati</taxon>
        <taxon>Armatimonadota</taxon>
        <taxon>Fimbriimonadia</taxon>
        <taxon>Fimbriimonadales</taxon>
        <taxon>Fimbriimonadaceae</taxon>
        <taxon>Fimbriimonas</taxon>
    </lineage>
</organism>
<protein>
    <submittedName>
        <fullName evidence="1">Uncharacterized protein</fullName>
    </submittedName>
</protein>
<dbReference type="SUPFAM" id="SSF48452">
    <property type="entry name" value="TPR-like"/>
    <property type="match status" value="1"/>
</dbReference>
<dbReference type="Proteomes" id="UP000027982">
    <property type="component" value="Chromosome"/>
</dbReference>
<evidence type="ECO:0000313" key="2">
    <source>
        <dbReference type="Proteomes" id="UP000027982"/>
    </source>
</evidence>
<gene>
    <name evidence="1" type="ORF">OP10G_3890</name>
</gene>
<dbReference type="InterPro" id="IPR011990">
    <property type="entry name" value="TPR-like_helical_dom_sf"/>
</dbReference>
<dbReference type="AlphaFoldDB" id="A0A068NUP1"/>
<dbReference type="Pfam" id="PF14559">
    <property type="entry name" value="TPR_19"/>
    <property type="match status" value="1"/>
</dbReference>
<sequence>MCYFRKNEYAAAIDPLRRACTLDPKCWQAGARLAQCYDRLHRYEEAYEIAKVWQRVNPSDPTLQGLVYTLEHQVRGNRKDGWERTQHLAHEVTFSQE</sequence>
<evidence type="ECO:0000313" key="1">
    <source>
        <dbReference type="EMBL" id="AIE87258.1"/>
    </source>
</evidence>
<accession>A0A068NUP1</accession>
<proteinExistence type="predicted"/>
<dbReference type="Gene3D" id="1.25.40.10">
    <property type="entry name" value="Tetratricopeptide repeat domain"/>
    <property type="match status" value="1"/>
</dbReference>
<reference evidence="1 2" key="1">
    <citation type="journal article" date="2014" name="PLoS ONE">
        <title>The first complete genome sequence of the class fimbriimonadia in the phylum armatimonadetes.</title>
        <authorList>
            <person name="Hu Z.Y."/>
            <person name="Wang Y.Z."/>
            <person name="Im W.T."/>
            <person name="Wang S.Y."/>
            <person name="Zhao G.P."/>
            <person name="Zheng H.J."/>
            <person name="Quan Z.X."/>
        </authorList>
    </citation>
    <scope>NUCLEOTIDE SEQUENCE [LARGE SCALE GENOMIC DNA]</scope>
    <source>
        <strain evidence="1">Gsoil 348</strain>
    </source>
</reference>